<dbReference type="Proteomes" id="UP001163603">
    <property type="component" value="Chromosome 1"/>
</dbReference>
<evidence type="ECO:0000313" key="2">
    <source>
        <dbReference type="Proteomes" id="UP001163603"/>
    </source>
</evidence>
<dbReference type="EMBL" id="CM047736">
    <property type="protein sequence ID" value="KAJ0054139.1"/>
    <property type="molecule type" value="Genomic_DNA"/>
</dbReference>
<accession>A0ACC0ZQL8</accession>
<reference evidence="2" key="1">
    <citation type="journal article" date="2023" name="G3 (Bethesda)">
        <title>Genome assembly and association tests identify interacting loci associated with vigor, precocity, and sex in interspecific pistachio rootstocks.</title>
        <authorList>
            <person name="Palmer W."/>
            <person name="Jacygrad E."/>
            <person name="Sagayaradj S."/>
            <person name="Cavanaugh K."/>
            <person name="Han R."/>
            <person name="Bertier L."/>
            <person name="Beede B."/>
            <person name="Kafkas S."/>
            <person name="Golino D."/>
            <person name="Preece J."/>
            <person name="Michelmore R."/>
        </authorList>
    </citation>
    <scope>NUCLEOTIDE SEQUENCE [LARGE SCALE GENOMIC DNA]</scope>
</reference>
<gene>
    <name evidence="1" type="ORF">Pint_00929</name>
</gene>
<comment type="caution">
    <text evidence="1">The sequence shown here is derived from an EMBL/GenBank/DDBJ whole genome shotgun (WGS) entry which is preliminary data.</text>
</comment>
<protein>
    <submittedName>
        <fullName evidence="1">Uncharacterized protein</fullName>
    </submittedName>
</protein>
<keyword evidence="2" id="KW-1185">Reference proteome</keyword>
<name>A0ACC0ZQL8_9ROSI</name>
<sequence>MLPISRPIIKVLDKQGWEPNHEGEKHPFEGGNSPIILLRDFEDKEEKIPSFNLLW</sequence>
<organism evidence="1 2">
    <name type="scientific">Pistacia integerrima</name>
    <dbReference type="NCBI Taxonomy" id="434235"/>
    <lineage>
        <taxon>Eukaryota</taxon>
        <taxon>Viridiplantae</taxon>
        <taxon>Streptophyta</taxon>
        <taxon>Embryophyta</taxon>
        <taxon>Tracheophyta</taxon>
        <taxon>Spermatophyta</taxon>
        <taxon>Magnoliopsida</taxon>
        <taxon>eudicotyledons</taxon>
        <taxon>Gunneridae</taxon>
        <taxon>Pentapetalae</taxon>
        <taxon>rosids</taxon>
        <taxon>malvids</taxon>
        <taxon>Sapindales</taxon>
        <taxon>Anacardiaceae</taxon>
        <taxon>Pistacia</taxon>
    </lineage>
</organism>
<evidence type="ECO:0000313" key="1">
    <source>
        <dbReference type="EMBL" id="KAJ0054139.1"/>
    </source>
</evidence>
<proteinExistence type="predicted"/>